<feature type="chain" id="PRO_5005809587" evidence="2">
    <location>
        <begin position="21"/>
        <end position="100"/>
    </location>
</feature>
<dbReference type="EMBL" id="CXWD01000023">
    <property type="protein sequence ID" value="CTQ75933.1"/>
    <property type="molecule type" value="Genomic_DNA"/>
</dbReference>
<feature type="compositionally biased region" description="Basic and acidic residues" evidence="1">
    <location>
        <begin position="28"/>
        <end position="40"/>
    </location>
</feature>
<protein>
    <submittedName>
        <fullName evidence="3">Uncharacterized protein</fullName>
    </submittedName>
</protein>
<keyword evidence="2" id="KW-0732">Signal</keyword>
<proteinExistence type="predicted"/>
<gene>
    <name evidence="3" type="ORF">LAX5112_04414</name>
</gene>
<accession>A0A0M7AQ65</accession>
<evidence type="ECO:0000256" key="1">
    <source>
        <dbReference type="SAM" id="MobiDB-lite"/>
    </source>
</evidence>
<sequence>MNRPWMLLLVLLFLSSCATVEDRATSAGDRLGKAAAEAKPDPALPADCRRKERSGVREGEPMDVALIKTDQALGRANARVRRCAAWHDGFRADLKKAGLE</sequence>
<name>A0A0M7AQ65_9HYPH</name>
<dbReference type="Proteomes" id="UP000053235">
    <property type="component" value="Unassembled WGS sequence"/>
</dbReference>
<feature type="compositionally biased region" description="Basic and acidic residues" evidence="1">
    <location>
        <begin position="47"/>
        <end position="57"/>
    </location>
</feature>
<evidence type="ECO:0000313" key="4">
    <source>
        <dbReference type="Proteomes" id="UP000053235"/>
    </source>
</evidence>
<reference evidence="4" key="1">
    <citation type="submission" date="2015-07" db="EMBL/GenBank/DDBJ databases">
        <authorList>
            <person name="Rodrigo-Torres Lidia"/>
            <person name="Arahal R.David."/>
        </authorList>
    </citation>
    <scope>NUCLEOTIDE SEQUENCE [LARGE SCALE GENOMIC DNA]</scope>
    <source>
        <strain evidence="4">CECT 5112</strain>
    </source>
</reference>
<feature type="signal peptide" evidence="2">
    <location>
        <begin position="1"/>
        <end position="20"/>
    </location>
</feature>
<dbReference type="PROSITE" id="PS51257">
    <property type="entry name" value="PROKAR_LIPOPROTEIN"/>
    <property type="match status" value="1"/>
</dbReference>
<organism evidence="3 4">
    <name type="scientific">Roseibium alexandrii</name>
    <dbReference type="NCBI Taxonomy" id="388408"/>
    <lineage>
        <taxon>Bacteria</taxon>
        <taxon>Pseudomonadati</taxon>
        <taxon>Pseudomonadota</taxon>
        <taxon>Alphaproteobacteria</taxon>
        <taxon>Hyphomicrobiales</taxon>
        <taxon>Stappiaceae</taxon>
        <taxon>Roseibium</taxon>
    </lineage>
</organism>
<evidence type="ECO:0000256" key="2">
    <source>
        <dbReference type="SAM" id="SignalP"/>
    </source>
</evidence>
<feature type="region of interest" description="Disordered" evidence="1">
    <location>
        <begin position="28"/>
        <end position="57"/>
    </location>
</feature>
<keyword evidence="4" id="KW-1185">Reference proteome</keyword>
<dbReference type="STRING" id="388408.LAX5112_04414"/>
<dbReference type="AlphaFoldDB" id="A0A0M7AQ65"/>
<evidence type="ECO:0000313" key="3">
    <source>
        <dbReference type="EMBL" id="CTQ75933.1"/>
    </source>
</evidence>